<feature type="domain" description="Reverse transcriptase Ty1/copia-type" evidence="1">
    <location>
        <begin position="176"/>
        <end position="236"/>
    </location>
</feature>
<dbReference type="Gene3D" id="3.30.420.10">
    <property type="entry name" value="Ribonuclease H-like superfamily/Ribonuclease H"/>
    <property type="match status" value="2"/>
</dbReference>
<dbReference type="Pfam" id="PF07727">
    <property type="entry name" value="RVT_2"/>
    <property type="match status" value="2"/>
</dbReference>
<dbReference type="GO" id="GO:0003676">
    <property type="term" value="F:nucleic acid binding"/>
    <property type="evidence" value="ECO:0007669"/>
    <property type="project" value="InterPro"/>
</dbReference>
<keyword evidence="3" id="KW-1185">Reference proteome</keyword>
<dbReference type="InterPro" id="IPR012337">
    <property type="entry name" value="RNaseH-like_sf"/>
</dbReference>
<evidence type="ECO:0000313" key="3">
    <source>
        <dbReference type="Proteomes" id="UP000701853"/>
    </source>
</evidence>
<dbReference type="InterPro" id="IPR043502">
    <property type="entry name" value="DNA/RNA_pol_sf"/>
</dbReference>
<dbReference type="SUPFAM" id="SSF56672">
    <property type="entry name" value="DNA/RNA polymerases"/>
    <property type="match status" value="1"/>
</dbReference>
<dbReference type="AlphaFoldDB" id="A0A8J5YUV8"/>
<dbReference type="InterPro" id="IPR013103">
    <property type="entry name" value="RVT_2"/>
</dbReference>
<comment type="caution">
    <text evidence="2">The sequence shown here is derived from an EMBL/GenBank/DDBJ whole genome shotgun (WGS) entry which is preliminary data.</text>
</comment>
<dbReference type="PANTHER" id="PTHR11439">
    <property type="entry name" value="GAG-POL-RELATED RETROTRANSPOSON"/>
    <property type="match status" value="1"/>
</dbReference>
<name>A0A8J5YUV8_9ROSI</name>
<dbReference type="SUPFAM" id="SSF53098">
    <property type="entry name" value="Ribonuclease H-like"/>
    <property type="match status" value="1"/>
</dbReference>
<protein>
    <recommendedName>
        <fullName evidence="1">Reverse transcriptase Ty1/copia-type domain-containing protein</fullName>
    </recommendedName>
</protein>
<dbReference type="EMBL" id="JAHUZN010000009">
    <property type="protein sequence ID" value="KAG8483010.1"/>
    <property type="molecule type" value="Genomic_DNA"/>
</dbReference>
<accession>A0A8J5YUV8</accession>
<organism evidence="2 3">
    <name type="scientific">Gossypium anomalum</name>
    <dbReference type="NCBI Taxonomy" id="47600"/>
    <lineage>
        <taxon>Eukaryota</taxon>
        <taxon>Viridiplantae</taxon>
        <taxon>Streptophyta</taxon>
        <taxon>Embryophyta</taxon>
        <taxon>Tracheophyta</taxon>
        <taxon>Spermatophyta</taxon>
        <taxon>Magnoliopsida</taxon>
        <taxon>eudicotyledons</taxon>
        <taxon>Gunneridae</taxon>
        <taxon>Pentapetalae</taxon>
        <taxon>rosids</taxon>
        <taxon>malvids</taxon>
        <taxon>Malvales</taxon>
        <taxon>Malvaceae</taxon>
        <taxon>Malvoideae</taxon>
        <taxon>Gossypium</taxon>
    </lineage>
</organism>
<evidence type="ECO:0000313" key="2">
    <source>
        <dbReference type="EMBL" id="KAG8483010.1"/>
    </source>
</evidence>
<dbReference type="PANTHER" id="PTHR11439:SF496">
    <property type="entry name" value="RNA-DIRECTED DNA POLYMERASE"/>
    <property type="match status" value="1"/>
</dbReference>
<dbReference type="Proteomes" id="UP000701853">
    <property type="component" value="Chromosome 9"/>
</dbReference>
<sequence length="436" mass="49353">MWDCLGTPQWNGVSERRNRTLLDMVRSMMSHADLPTSFWGHALETAIFTLNCVLSKSIQKTPYEMWTGKRPNQDEPRTYQEAVASPASEKWLEAMRSEMDSMYENQVWTLVDPHEGVKPIGCKILLAIAAFHDYEIWQMDIKTAFLNGKLEEDVYMTQPEGFVDPKDAGKIYEPCVYKKVSGNTIIFLVLYVDDILIMGNDIPTLQSIKTWLGSCFSMKDLGEATYILGVKIYRDRSRRLLGLSQDVSYALSMTSRYQVDPGEGHWTTVKNILKYLRRTKDTFLIYGGEEELSVKGYTDASFQIDKDDSRSQSGFVFCLNGGAMSSKSSKQSAVADSTTEAEYIAASEAAKRSGVVPSISDAIELRCDNNGAIAQAKEPRSHQRSKHILRRYHLIREIIDRGDVEICRVPTDDNIADPLTKSLTQQKHDRHLVLDI</sequence>
<evidence type="ECO:0000259" key="1">
    <source>
        <dbReference type="Pfam" id="PF07727"/>
    </source>
</evidence>
<feature type="domain" description="Reverse transcriptase Ty1/copia-type" evidence="1">
    <location>
        <begin position="122"/>
        <end position="172"/>
    </location>
</feature>
<dbReference type="InterPro" id="IPR036397">
    <property type="entry name" value="RNaseH_sf"/>
</dbReference>
<dbReference type="CDD" id="cd09272">
    <property type="entry name" value="RNase_HI_RT_Ty1"/>
    <property type="match status" value="1"/>
</dbReference>
<dbReference type="OrthoDB" id="994562at2759"/>
<proteinExistence type="predicted"/>
<gene>
    <name evidence="2" type="ORF">CXB51_021928</name>
</gene>
<reference evidence="2 3" key="1">
    <citation type="journal article" date="2021" name="bioRxiv">
        <title>The Gossypium anomalum genome as a resource for cotton improvement and evolutionary analysis of hybrid incompatibility.</title>
        <authorList>
            <person name="Grover C.E."/>
            <person name="Yuan D."/>
            <person name="Arick M.A."/>
            <person name="Miller E.R."/>
            <person name="Hu G."/>
            <person name="Peterson D.G."/>
            <person name="Wendel J.F."/>
            <person name="Udall J.A."/>
        </authorList>
    </citation>
    <scope>NUCLEOTIDE SEQUENCE [LARGE SCALE GENOMIC DNA]</scope>
    <source>
        <strain evidence="2">JFW-Udall</strain>
        <tissue evidence="2">Leaf</tissue>
    </source>
</reference>